<reference evidence="13" key="2">
    <citation type="submission" date="2021-02" db="EMBL/GenBank/DDBJ databases">
        <authorList>
            <person name="Kimball J.A."/>
            <person name="Haas M.W."/>
            <person name="Macchietto M."/>
            <person name="Kono T."/>
            <person name="Duquette J."/>
            <person name="Shao M."/>
        </authorList>
    </citation>
    <scope>NUCLEOTIDE SEQUENCE</scope>
    <source>
        <tissue evidence="13">Fresh leaf tissue</tissue>
    </source>
</reference>
<dbReference type="InterPro" id="IPR018146">
    <property type="entry name" value="Glyoxalase_1_CS"/>
</dbReference>
<dbReference type="PANTHER" id="PTHR46036:SF2">
    <property type="entry name" value="LACTOYLGLUTATHIONE LYASE GLX1"/>
    <property type="match status" value="1"/>
</dbReference>
<feature type="binding site" evidence="10">
    <location>
        <position position="217"/>
    </location>
    <ligand>
        <name>Zn(2+)</name>
        <dbReference type="ChEBI" id="CHEBI:29105"/>
        <note>ligand shared between dimeric partners</note>
    </ligand>
</feature>
<evidence type="ECO:0000256" key="9">
    <source>
        <dbReference type="PIRSR" id="PIRSR604361-1"/>
    </source>
</evidence>
<feature type="domain" description="VOC" evidence="12">
    <location>
        <begin position="96"/>
        <end position="221"/>
    </location>
</feature>
<name>A0A8J5UWN9_ZIZPA</name>
<evidence type="ECO:0000256" key="11">
    <source>
        <dbReference type="SAM" id="MobiDB-lite"/>
    </source>
</evidence>
<dbReference type="GO" id="GO:0046872">
    <property type="term" value="F:metal ion binding"/>
    <property type="evidence" value="ECO:0007669"/>
    <property type="project" value="UniProtKB-KW"/>
</dbReference>
<dbReference type="PROSITE" id="PS00934">
    <property type="entry name" value="GLYOXALASE_I_1"/>
    <property type="match status" value="1"/>
</dbReference>
<evidence type="ECO:0000256" key="3">
    <source>
        <dbReference type="ARBA" id="ARBA00012081"/>
    </source>
</evidence>
<evidence type="ECO:0000256" key="1">
    <source>
        <dbReference type="ARBA" id="ARBA00005008"/>
    </source>
</evidence>
<feature type="region of interest" description="Disordered" evidence="11">
    <location>
        <begin position="43"/>
        <end position="83"/>
    </location>
</feature>
<dbReference type="PANTHER" id="PTHR46036">
    <property type="entry name" value="LACTOYLGLUTATHIONE LYASE"/>
    <property type="match status" value="1"/>
</dbReference>
<dbReference type="OrthoDB" id="16820at2759"/>
<evidence type="ECO:0000313" key="13">
    <source>
        <dbReference type="EMBL" id="KAG8046697.1"/>
    </source>
</evidence>
<keyword evidence="10" id="KW-0862">Zinc</keyword>
<evidence type="ECO:0000259" key="12">
    <source>
        <dbReference type="PROSITE" id="PS51819"/>
    </source>
</evidence>
<feature type="binding site" evidence="10">
    <location>
        <position position="168"/>
    </location>
    <ligand>
        <name>Zn(2+)</name>
        <dbReference type="ChEBI" id="CHEBI:29105"/>
        <note>ligand shared between dimeric partners</note>
    </ligand>
</feature>
<dbReference type="InterPro" id="IPR037523">
    <property type="entry name" value="VOC_core"/>
</dbReference>
<feature type="active site" description="Proton donor/acceptor" evidence="9">
    <location>
        <position position="217"/>
    </location>
</feature>
<gene>
    <name evidence="13" type="ORF">GUJ93_ZPchr0008g12281</name>
</gene>
<comment type="pathway">
    <text evidence="1">Secondary metabolite metabolism; methylglyoxal degradation; (R)-lactate from methylglyoxal: step 1/2.</text>
</comment>
<evidence type="ECO:0000256" key="2">
    <source>
        <dbReference type="ARBA" id="ARBA00010363"/>
    </source>
</evidence>
<dbReference type="EMBL" id="JAAALK010000290">
    <property type="protein sequence ID" value="KAG8046697.1"/>
    <property type="molecule type" value="Genomic_DNA"/>
</dbReference>
<keyword evidence="5" id="KW-0677">Repeat</keyword>
<comment type="similarity">
    <text evidence="2">Belongs to the glyoxalase I family.</text>
</comment>
<dbReference type="InterPro" id="IPR004360">
    <property type="entry name" value="Glyas_Fos-R_dOase_dom"/>
</dbReference>
<feature type="domain" description="VOC" evidence="12">
    <location>
        <begin position="227"/>
        <end position="353"/>
    </location>
</feature>
<dbReference type="InterPro" id="IPR004361">
    <property type="entry name" value="Glyoxalase_1"/>
</dbReference>
<reference evidence="13" key="1">
    <citation type="journal article" date="2021" name="bioRxiv">
        <title>Whole Genome Assembly and Annotation of Northern Wild Rice, Zizania palustris L., Supports a Whole Genome Duplication in the Zizania Genus.</title>
        <authorList>
            <person name="Haas M."/>
            <person name="Kono T."/>
            <person name="Macchietto M."/>
            <person name="Millas R."/>
            <person name="McGilp L."/>
            <person name="Shao M."/>
            <person name="Duquette J."/>
            <person name="Hirsch C.N."/>
            <person name="Kimball J."/>
        </authorList>
    </citation>
    <scope>NUCLEOTIDE SEQUENCE</scope>
    <source>
        <tissue evidence="13">Fresh leaf tissue</tissue>
    </source>
</reference>
<dbReference type="CDD" id="cd16358">
    <property type="entry name" value="GlxI_Ni"/>
    <property type="match status" value="2"/>
</dbReference>
<evidence type="ECO:0000256" key="4">
    <source>
        <dbReference type="ARBA" id="ARBA00022723"/>
    </source>
</evidence>
<keyword evidence="6" id="KW-0456">Lyase</keyword>
<proteinExistence type="inferred from homology"/>
<evidence type="ECO:0000313" key="14">
    <source>
        <dbReference type="Proteomes" id="UP000729402"/>
    </source>
</evidence>
<comment type="catalytic activity">
    <reaction evidence="8">
        <text>(R)-S-lactoylglutathione = methylglyoxal + glutathione</text>
        <dbReference type="Rhea" id="RHEA:19069"/>
        <dbReference type="ChEBI" id="CHEBI:17158"/>
        <dbReference type="ChEBI" id="CHEBI:57474"/>
        <dbReference type="ChEBI" id="CHEBI:57925"/>
        <dbReference type="EC" id="4.4.1.5"/>
    </reaction>
</comment>
<evidence type="ECO:0000256" key="5">
    <source>
        <dbReference type="ARBA" id="ARBA00022737"/>
    </source>
</evidence>
<dbReference type="AlphaFoldDB" id="A0A8J5UWN9"/>
<organism evidence="13 14">
    <name type="scientific">Zizania palustris</name>
    <name type="common">Northern wild rice</name>
    <dbReference type="NCBI Taxonomy" id="103762"/>
    <lineage>
        <taxon>Eukaryota</taxon>
        <taxon>Viridiplantae</taxon>
        <taxon>Streptophyta</taxon>
        <taxon>Embryophyta</taxon>
        <taxon>Tracheophyta</taxon>
        <taxon>Spermatophyta</taxon>
        <taxon>Magnoliopsida</taxon>
        <taxon>Liliopsida</taxon>
        <taxon>Poales</taxon>
        <taxon>Poaceae</taxon>
        <taxon>BOP clade</taxon>
        <taxon>Oryzoideae</taxon>
        <taxon>Oryzeae</taxon>
        <taxon>Zizaniinae</taxon>
        <taxon>Zizania</taxon>
    </lineage>
</organism>
<evidence type="ECO:0000256" key="10">
    <source>
        <dbReference type="PIRSR" id="PIRSR604361-3"/>
    </source>
</evidence>
<sequence>MTVQIKGLAVTEFKAKQSTLEKKIIEAPLSSVTSTCLLPSRRFRRGDRRSLSTEHTPSHLPPATGAPPRLQGMATGSEAEKSPEVVLEWPKNDKKRLLHAVYRVGDLDRTIKCYTEYFGMKLLRKRDVPEEKYTNAFLGFGPEDTNFALELTYNYGVDKYDIGAGFGHFAIATEDVYKLAEKVKSSCCCKITREPGPVKGGSTVISFAQDPDGYMFELIQRGPTPEPLCQVMLRVGDLDRSIKFYEKALGMKLLRKKDVPEYKYTIAMVGYAEEDKTTVLELTYNYGVTEYSKGNAYAQVAIGTEDVYKSTEAVELVTKELGGKILRQPGPLPGLNTKIASFLDPDGWKVEAW</sequence>
<protein>
    <recommendedName>
        <fullName evidence="3">lactoylglutathione lyase</fullName>
        <ecNumber evidence="3">4.4.1.5</ecNumber>
    </recommendedName>
    <alternativeName>
        <fullName evidence="7">Glyoxalase I</fullName>
    </alternativeName>
</protein>
<comment type="caution">
    <text evidence="13">The sequence shown here is derived from an EMBL/GenBank/DDBJ whole genome shotgun (WGS) entry which is preliminary data.</text>
</comment>
<keyword evidence="4 10" id="KW-0479">Metal-binding</keyword>
<dbReference type="NCBIfam" id="TIGR00068">
    <property type="entry name" value="glyox_I"/>
    <property type="match status" value="1"/>
</dbReference>
<feature type="binding site" evidence="10">
    <location>
        <position position="150"/>
    </location>
    <ligand>
        <name>Zn(2+)</name>
        <dbReference type="ChEBI" id="CHEBI:29105"/>
        <note>ligand shared between dimeric partners</note>
    </ligand>
</feature>
<keyword evidence="14" id="KW-1185">Reference proteome</keyword>
<accession>A0A8J5UWN9</accession>
<dbReference type="EC" id="4.4.1.5" evidence="3"/>
<dbReference type="FunFam" id="3.10.180.10:FF:000004">
    <property type="entry name" value="Lactoylglutathione lyase"/>
    <property type="match status" value="2"/>
</dbReference>
<dbReference type="PROSITE" id="PS51819">
    <property type="entry name" value="VOC"/>
    <property type="match status" value="2"/>
</dbReference>
<evidence type="ECO:0000256" key="8">
    <source>
        <dbReference type="ARBA" id="ARBA00048273"/>
    </source>
</evidence>
<dbReference type="Pfam" id="PF00903">
    <property type="entry name" value="Glyoxalase"/>
    <property type="match status" value="2"/>
</dbReference>
<comment type="cofactor">
    <cofactor evidence="10">
        <name>Zn(2+)</name>
        <dbReference type="ChEBI" id="CHEBI:29105"/>
    </cofactor>
    <text evidence="10">Binds 1 zinc ion per subunit. In the homodimer, two zinc ions are bound between subunits.</text>
</comment>
<dbReference type="GO" id="GO:0005737">
    <property type="term" value="C:cytoplasm"/>
    <property type="evidence" value="ECO:0007669"/>
    <property type="project" value="TreeGrafter"/>
</dbReference>
<evidence type="ECO:0000256" key="7">
    <source>
        <dbReference type="ARBA" id="ARBA00030537"/>
    </source>
</evidence>
<dbReference type="GO" id="GO:0004462">
    <property type="term" value="F:lactoylglutathione lyase activity"/>
    <property type="evidence" value="ECO:0007669"/>
    <property type="project" value="UniProtKB-EC"/>
</dbReference>
<dbReference type="Proteomes" id="UP000729402">
    <property type="component" value="Unassembled WGS sequence"/>
</dbReference>
<evidence type="ECO:0000256" key="6">
    <source>
        <dbReference type="ARBA" id="ARBA00023239"/>
    </source>
</evidence>
<dbReference type="GO" id="GO:0019243">
    <property type="term" value="P:methylglyoxal catabolic process to D-lactate via S-lactoyl-glutathione"/>
    <property type="evidence" value="ECO:0007669"/>
    <property type="project" value="TreeGrafter"/>
</dbReference>